<name>A0A127P7U6_9BURK</name>
<dbReference type="EMBL" id="CP013232">
    <property type="protein sequence ID" value="AMO93900.1"/>
    <property type="molecule type" value="Genomic_DNA"/>
</dbReference>
<evidence type="ECO:0000313" key="2">
    <source>
        <dbReference type="Proteomes" id="UP000072421"/>
    </source>
</evidence>
<dbReference type="AlphaFoldDB" id="A0A127P7U6"/>
<accession>A0A127P7U6</accession>
<proteinExistence type="predicted"/>
<dbReference type="PATRIC" id="fig|158899.10.peg.1198"/>
<gene>
    <name evidence="1" type="ORF">CFter6_1186</name>
</gene>
<sequence length="47" mass="5352">MLSSRHPTRSFIFGYSRLLRHLHVTDHARNNATGGRMAELTNLKKGC</sequence>
<organism evidence="1">
    <name type="scientific">Collimonas fungivorans</name>
    <dbReference type="NCBI Taxonomy" id="158899"/>
    <lineage>
        <taxon>Bacteria</taxon>
        <taxon>Pseudomonadati</taxon>
        <taxon>Pseudomonadota</taxon>
        <taxon>Betaproteobacteria</taxon>
        <taxon>Burkholderiales</taxon>
        <taxon>Oxalobacteraceae</taxon>
        <taxon>Collimonas</taxon>
    </lineage>
</organism>
<evidence type="ECO:0000313" key="1">
    <source>
        <dbReference type="EMBL" id="AMO93900.1"/>
    </source>
</evidence>
<reference evidence="1 2" key="1">
    <citation type="submission" date="2015-11" db="EMBL/GenBank/DDBJ databases">
        <title>Exploring the genomic traits of fungus-feeding bacterial genus Collimonas.</title>
        <authorList>
            <person name="Song C."/>
            <person name="Schmidt R."/>
            <person name="de Jager V."/>
            <person name="Krzyzanowska D."/>
            <person name="Jongedijk E."/>
            <person name="Cankar K."/>
            <person name="Beekwilder J."/>
            <person name="van Veen A."/>
            <person name="de Boer W."/>
            <person name="van Veen J.A."/>
            <person name="Garbeva P."/>
        </authorList>
    </citation>
    <scope>NUCLEOTIDE SEQUENCE [LARGE SCALE GENOMIC DNA]</scope>
    <source>
        <strain evidence="1 2">Ter6</strain>
    </source>
</reference>
<dbReference type="Proteomes" id="UP000072421">
    <property type="component" value="Chromosome"/>
</dbReference>
<protein>
    <submittedName>
        <fullName evidence="1">Uncharacterized protein</fullName>
    </submittedName>
</protein>